<reference evidence="2 3" key="1">
    <citation type="journal article" date="2020" name="IScience">
        <title>Genome Sequencing of the Endangered Kingdonia uniflora (Circaeasteraceae, Ranunculales) Reveals Potential Mechanisms of Evolutionary Specialization.</title>
        <authorList>
            <person name="Sun Y."/>
            <person name="Deng T."/>
            <person name="Zhang A."/>
            <person name="Moore M.J."/>
            <person name="Landis J.B."/>
            <person name="Lin N."/>
            <person name="Zhang H."/>
            <person name="Zhang X."/>
            <person name="Huang J."/>
            <person name="Zhang X."/>
            <person name="Sun H."/>
            <person name="Wang H."/>
        </authorList>
    </citation>
    <scope>NUCLEOTIDE SEQUENCE [LARGE SCALE GENOMIC DNA]</scope>
    <source>
        <strain evidence="2">TB1705</strain>
        <tissue evidence="2">Leaf</tissue>
    </source>
</reference>
<organism evidence="2 3">
    <name type="scientific">Kingdonia uniflora</name>
    <dbReference type="NCBI Taxonomy" id="39325"/>
    <lineage>
        <taxon>Eukaryota</taxon>
        <taxon>Viridiplantae</taxon>
        <taxon>Streptophyta</taxon>
        <taxon>Embryophyta</taxon>
        <taxon>Tracheophyta</taxon>
        <taxon>Spermatophyta</taxon>
        <taxon>Magnoliopsida</taxon>
        <taxon>Ranunculales</taxon>
        <taxon>Circaeasteraceae</taxon>
        <taxon>Kingdonia</taxon>
    </lineage>
</organism>
<keyword evidence="1" id="KW-0472">Membrane</keyword>
<comment type="caution">
    <text evidence="2">The sequence shown here is derived from an EMBL/GenBank/DDBJ whole genome shotgun (WGS) entry which is preliminary data.</text>
</comment>
<keyword evidence="1" id="KW-1133">Transmembrane helix</keyword>
<protein>
    <submittedName>
        <fullName evidence="2">Uncharacterized protein</fullName>
    </submittedName>
</protein>
<feature type="transmembrane region" description="Helical" evidence="1">
    <location>
        <begin position="74"/>
        <end position="93"/>
    </location>
</feature>
<dbReference type="EMBL" id="JACGCM010001160">
    <property type="protein sequence ID" value="KAF6160711.1"/>
    <property type="molecule type" value="Genomic_DNA"/>
</dbReference>
<name>A0A7J7N0I6_9MAGN</name>
<keyword evidence="3" id="KW-1185">Reference proteome</keyword>
<proteinExistence type="predicted"/>
<keyword evidence="1" id="KW-0812">Transmembrane</keyword>
<sequence length="101" mass="11412">MAEITAKNLRRNWQAREERIRLGEERERVKEKCVGFDGGGVVWVVVIVAVLRLGCSVIRVAYLRDAVVGASGCLLRLIMLEHFIGLQASFIFLNNKIIMLI</sequence>
<evidence type="ECO:0000313" key="3">
    <source>
        <dbReference type="Proteomes" id="UP000541444"/>
    </source>
</evidence>
<evidence type="ECO:0000313" key="2">
    <source>
        <dbReference type="EMBL" id="KAF6160711.1"/>
    </source>
</evidence>
<dbReference type="Proteomes" id="UP000541444">
    <property type="component" value="Unassembled WGS sequence"/>
</dbReference>
<gene>
    <name evidence="2" type="ORF">GIB67_026335</name>
</gene>
<evidence type="ECO:0000256" key="1">
    <source>
        <dbReference type="SAM" id="Phobius"/>
    </source>
</evidence>
<dbReference type="AlphaFoldDB" id="A0A7J7N0I6"/>
<accession>A0A7J7N0I6</accession>
<feature type="transmembrane region" description="Helical" evidence="1">
    <location>
        <begin position="40"/>
        <end position="62"/>
    </location>
</feature>